<evidence type="ECO:0000313" key="8">
    <source>
        <dbReference type="RefSeq" id="XP_049314278.1"/>
    </source>
</evidence>
<dbReference type="Gene3D" id="4.10.60.10">
    <property type="entry name" value="Zinc finger, CCHC-type"/>
    <property type="match status" value="1"/>
</dbReference>
<keyword evidence="1" id="KW-0862">Zinc</keyword>
<sequence>MSNLLSRAQVMKVLLQTGIQFDPDATMNQLRPLYDEYISEVTKASEKEENANALEDPDAAADKNTQTSIPATIVQSIQPVVTSVPTFIATTSVQNSNVLTDVTTTAAYVSAKLSTADTRALVTTPAMSVVVSSGPSATATTSAQLSTAVTTVQMNTVVPSATISNNLDEDETERLLIQLRKKRELLMLQAEINQLTLQQQAPAAKTRWTDVSVIESMMSKFTADDHYDVNKWISDLDDAFAMLQFDERMKFIACRRMLSGTAQVFARTITVSDYEELKAKLISEFGRMRTMNEVYQLLKNRRLRPDETTHRYILDMQEIAMYSKITEDELIEMIISGTGDTSSRIGHLFPARSINELKEFAERYERLRFQPPLGSKQIAIINRNAASALQPTTHRSNAANATSVRPTAAPTMETIRCYNCSKFGHYQSQCPLPKRPANSCFKCSSTEHVYRECPHRTTVAAVLNANGMNDARVEPISEMQMPPQFNQTE</sequence>
<dbReference type="GeneID" id="105222857"/>
<dbReference type="Proteomes" id="UP001652620">
    <property type="component" value="Chromosome 5"/>
</dbReference>
<dbReference type="SUPFAM" id="SSF57756">
    <property type="entry name" value="Retrovirus zinc finger-like domains"/>
    <property type="match status" value="1"/>
</dbReference>
<evidence type="ECO:0000313" key="7">
    <source>
        <dbReference type="RefSeq" id="XP_049308238.1"/>
    </source>
</evidence>
<feature type="region of interest" description="Disordered" evidence="2">
    <location>
        <begin position="45"/>
        <end position="65"/>
    </location>
</feature>
<dbReference type="KEGG" id="bdr:105222857"/>
<evidence type="ECO:0000313" key="6">
    <source>
        <dbReference type="RefSeq" id="XP_049306018.1"/>
    </source>
</evidence>
<dbReference type="RefSeq" id="XP_049308238.1">
    <property type="nucleotide sequence ID" value="XM_049452281.1"/>
</dbReference>
<dbReference type="SMR" id="A0A6I9UN66"/>
<evidence type="ECO:0000313" key="9">
    <source>
        <dbReference type="RefSeq" id="XP_049314322.1"/>
    </source>
</evidence>
<keyword evidence="4" id="KW-1185">Reference proteome</keyword>
<dbReference type="Proteomes" id="UP001652620">
    <property type="component" value="Chromosome 3"/>
</dbReference>
<dbReference type="RefSeq" id="XP_049314322.1">
    <property type="nucleotide sequence ID" value="XM_049458365.1"/>
</dbReference>
<evidence type="ECO:0000259" key="3">
    <source>
        <dbReference type="PROSITE" id="PS50158"/>
    </source>
</evidence>
<dbReference type="RefSeq" id="XP_049314278.1">
    <property type="nucleotide sequence ID" value="XM_049458321.1"/>
</dbReference>
<dbReference type="Proteomes" id="UP001652620">
    <property type="component" value="Chromosome 2"/>
</dbReference>
<proteinExistence type="predicted"/>
<reference evidence="5" key="1">
    <citation type="submission" date="2025-04" db="UniProtKB">
        <authorList>
            <consortium name="RefSeq"/>
        </authorList>
    </citation>
    <scope>IDENTIFICATION</scope>
    <source>
        <tissue evidence="6 7">Adult</tissue>
    </source>
</reference>
<dbReference type="RefSeq" id="XP_011198724.1">
    <property type="nucleotide sequence ID" value="XM_011200422.2"/>
</dbReference>
<keyword evidence="1" id="KW-0479">Metal-binding</keyword>
<dbReference type="Pfam" id="PF00098">
    <property type="entry name" value="zf-CCHC"/>
    <property type="match status" value="1"/>
</dbReference>
<dbReference type="GO" id="GO:0008270">
    <property type="term" value="F:zinc ion binding"/>
    <property type="evidence" value="ECO:0007669"/>
    <property type="project" value="UniProtKB-KW"/>
</dbReference>
<dbReference type="InterPro" id="IPR036875">
    <property type="entry name" value="Znf_CCHC_sf"/>
</dbReference>
<evidence type="ECO:0000256" key="1">
    <source>
        <dbReference type="PROSITE-ProRule" id="PRU00047"/>
    </source>
</evidence>
<dbReference type="InParanoid" id="A0A6I9UN66"/>
<accession>A0A6I9UN66</accession>
<dbReference type="OrthoDB" id="8057976at2759"/>
<dbReference type="InterPro" id="IPR001878">
    <property type="entry name" value="Znf_CCHC"/>
</dbReference>
<feature type="domain" description="CCHC-type" evidence="3">
    <location>
        <begin position="416"/>
        <end position="431"/>
    </location>
</feature>
<dbReference type="GO" id="GO:0003676">
    <property type="term" value="F:nucleic acid binding"/>
    <property type="evidence" value="ECO:0007669"/>
    <property type="project" value="InterPro"/>
</dbReference>
<evidence type="ECO:0000313" key="5">
    <source>
        <dbReference type="RefSeq" id="XP_011198724.1"/>
    </source>
</evidence>
<dbReference type="SMART" id="SM00343">
    <property type="entry name" value="ZnF_C2HC"/>
    <property type="match status" value="2"/>
</dbReference>
<evidence type="ECO:0000256" key="2">
    <source>
        <dbReference type="SAM" id="MobiDB-lite"/>
    </source>
</evidence>
<evidence type="ECO:0000313" key="4">
    <source>
        <dbReference type="Proteomes" id="UP001652620"/>
    </source>
</evidence>
<organism evidence="4 5">
    <name type="scientific">Bactrocera dorsalis</name>
    <name type="common">Oriental fruit fly</name>
    <name type="synonym">Dacus dorsalis</name>
    <dbReference type="NCBI Taxonomy" id="27457"/>
    <lineage>
        <taxon>Eukaryota</taxon>
        <taxon>Metazoa</taxon>
        <taxon>Ecdysozoa</taxon>
        <taxon>Arthropoda</taxon>
        <taxon>Hexapoda</taxon>
        <taxon>Insecta</taxon>
        <taxon>Pterygota</taxon>
        <taxon>Neoptera</taxon>
        <taxon>Endopterygota</taxon>
        <taxon>Diptera</taxon>
        <taxon>Brachycera</taxon>
        <taxon>Muscomorpha</taxon>
        <taxon>Tephritoidea</taxon>
        <taxon>Tephritidae</taxon>
        <taxon>Bactrocera</taxon>
        <taxon>Bactrocera</taxon>
    </lineage>
</organism>
<dbReference type="RefSeq" id="XP_049306018.1">
    <property type="nucleotide sequence ID" value="XM_049450061.1"/>
</dbReference>
<name>A0A6I9UN66_BACDO</name>
<dbReference type="PROSITE" id="PS50158">
    <property type="entry name" value="ZF_CCHC"/>
    <property type="match status" value="1"/>
</dbReference>
<dbReference type="Proteomes" id="UP001652620">
    <property type="component" value="Chromosome 1"/>
</dbReference>
<keyword evidence="1" id="KW-0863">Zinc-finger</keyword>
<protein>
    <submittedName>
        <fullName evidence="5">Uncharacterized protein LOC105222857</fullName>
    </submittedName>
    <submittedName>
        <fullName evidence="6">Uncharacterized protein LOC125776625</fullName>
    </submittedName>
    <submittedName>
        <fullName evidence="7">Uncharacterized protein LOC125777428</fullName>
    </submittedName>
    <submittedName>
        <fullName evidence="8">Uncharacterized protein LOC125778846</fullName>
    </submittedName>
    <submittedName>
        <fullName evidence="9">Uncharacterized protein LOC125778855</fullName>
    </submittedName>
</protein>
<dbReference type="AlphaFoldDB" id="A0A6I9UN66"/>
<gene>
    <name evidence="5" type="primary">LOC105222857</name>
    <name evidence="6" type="synonym">LOC125776625</name>
    <name evidence="7" type="synonym">LOC125777428</name>
    <name evidence="8" type="synonym">LOC125778846</name>
    <name evidence="9" type="synonym">LOC125778855</name>
</gene>